<dbReference type="AlphaFoldDB" id="A0A6G0XSG5"/>
<feature type="domain" description="Methyltransferase type 11" evidence="4">
    <location>
        <begin position="48"/>
        <end position="137"/>
    </location>
</feature>
<name>A0A6G0XSG5_9STRA</name>
<dbReference type="VEuPathDB" id="FungiDB:AeMF1_004827"/>
<dbReference type="InterPro" id="IPR013216">
    <property type="entry name" value="Methyltransf_11"/>
</dbReference>
<organism evidence="5 6">
    <name type="scientific">Aphanomyces euteiches</name>
    <dbReference type="NCBI Taxonomy" id="100861"/>
    <lineage>
        <taxon>Eukaryota</taxon>
        <taxon>Sar</taxon>
        <taxon>Stramenopiles</taxon>
        <taxon>Oomycota</taxon>
        <taxon>Saprolegniomycetes</taxon>
        <taxon>Saprolegniales</taxon>
        <taxon>Verrucalvaceae</taxon>
        <taxon>Aphanomyces</taxon>
    </lineage>
</organism>
<dbReference type="InterPro" id="IPR029063">
    <property type="entry name" value="SAM-dependent_MTases_sf"/>
</dbReference>
<dbReference type="EMBL" id="VJMJ01000013">
    <property type="protein sequence ID" value="KAF0743539.1"/>
    <property type="molecule type" value="Genomic_DNA"/>
</dbReference>
<protein>
    <recommendedName>
        <fullName evidence="4">Methyltransferase type 11 domain-containing protein</fullName>
    </recommendedName>
</protein>
<dbReference type="GO" id="GO:0008757">
    <property type="term" value="F:S-adenosylmethionine-dependent methyltransferase activity"/>
    <property type="evidence" value="ECO:0007669"/>
    <property type="project" value="InterPro"/>
</dbReference>
<gene>
    <name evidence="5" type="ORF">Ae201684_001688</name>
</gene>
<dbReference type="Gene3D" id="3.40.50.150">
    <property type="entry name" value="Vaccinia Virus protein VP39"/>
    <property type="match status" value="1"/>
</dbReference>
<dbReference type="InterPro" id="IPR051052">
    <property type="entry name" value="Diverse_substrate_MTase"/>
</dbReference>
<evidence type="ECO:0000256" key="3">
    <source>
        <dbReference type="ARBA" id="ARBA00022679"/>
    </source>
</evidence>
<comment type="similarity">
    <text evidence="1">Belongs to the methyltransferase superfamily.</text>
</comment>
<comment type="caution">
    <text evidence="5">The sequence shown here is derived from an EMBL/GenBank/DDBJ whole genome shotgun (WGS) entry which is preliminary data.</text>
</comment>
<accession>A0A6G0XSG5</accession>
<dbReference type="Pfam" id="PF08241">
    <property type="entry name" value="Methyltransf_11"/>
    <property type="match status" value="1"/>
</dbReference>
<dbReference type="PANTHER" id="PTHR44942">
    <property type="entry name" value="METHYLTRANSF_11 DOMAIN-CONTAINING PROTEIN"/>
    <property type="match status" value="1"/>
</dbReference>
<reference evidence="5 6" key="1">
    <citation type="submission" date="2019-07" db="EMBL/GenBank/DDBJ databases">
        <title>Genomics analysis of Aphanomyces spp. identifies a new class of oomycete effector associated with host adaptation.</title>
        <authorList>
            <person name="Gaulin E."/>
        </authorList>
    </citation>
    <scope>NUCLEOTIDE SEQUENCE [LARGE SCALE GENOMIC DNA]</scope>
    <source>
        <strain evidence="5 6">ATCC 201684</strain>
    </source>
</reference>
<evidence type="ECO:0000256" key="2">
    <source>
        <dbReference type="ARBA" id="ARBA00022603"/>
    </source>
</evidence>
<dbReference type="PANTHER" id="PTHR44942:SF4">
    <property type="entry name" value="METHYLTRANSFERASE TYPE 11 DOMAIN-CONTAINING PROTEIN"/>
    <property type="match status" value="1"/>
</dbReference>
<dbReference type="GO" id="GO:0032259">
    <property type="term" value="P:methylation"/>
    <property type="evidence" value="ECO:0007669"/>
    <property type="project" value="UniProtKB-KW"/>
</dbReference>
<evidence type="ECO:0000313" key="6">
    <source>
        <dbReference type="Proteomes" id="UP000481153"/>
    </source>
</evidence>
<evidence type="ECO:0000259" key="4">
    <source>
        <dbReference type="Pfam" id="PF08241"/>
    </source>
</evidence>
<keyword evidence="6" id="KW-1185">Reference proteome</keyword>
<evidence type="ECO:0000256" key="1">
    <source>
        <dbReference type="ARBA" id="ARBA00008361"/>
    </source>
</evidence>
<evidence type="ECO:0000313" key="5">
    <source>
        <dbReference type="EMBL" id="KAF0743539.1"/>
    </source>
</evidence>
<keyword evidence="3" id="KW-0808">Transferase</keyword>
<sequence length="259" mass="29139">MPQGPDVHKIAKTGFVNGGLYDKARPDFPLECLDHVVPPTLSQTSRVLEIGSGTGKFTALLASRFDHITAVEPSEGMRAVFTGKFPSIPCLEGAAEGIPLPDASQDATYIAQAFHWCSNMDALTEMARVLVPNGLVALVWNMEDDRTPWVRSLRSLYEKFDGTIPQYRTGAWERVFHDQSLFEYPLKHFRVERTIAVDSIDQIWDRVHSKSYVQTIDESAVLKLKAEVYSILDSATFDRDADGRILYPYVTDIYLTHKL</sequence>
<dbReference type="CDD" id="cd02440">
    <property type="entry name" value="AdoMet_MTases"/>
    <property type="match status" value="1"/>
</dbReference>
<dbReference type="SUPFAM" id="SSF53335">
    <property type="entry name" value="S-adenosyl-L-methionine-dependent methyltransferases"/>
    <property type="match status" value="1"/>
</dbReference>
<keyword evidence="2" id="KW-0489">Methyltransferase</keyword>
<dbReference type="Proteomes" id="UP000481153">
    <property type="component" value="Unassembled WGS sequence"/>
</dbReference>
<proteinExistence type="inferred from homology"/>